<evidence type="ECO:0000313" key="3">
    <source>
        <dbReference type="Proteomes" id="UP001189624"/>
    </source>
</evidence>
<evidence type="ECO:0000313" key="2">
    <source>
        <dbReference type="EMBL" id="CAJ1931571.1"/>
    </source>
</evidence>
<name>A0AA86S338_9FABA</name>
<dbReference type="EMBL" id="OY731399">
    <property type="protein sequence ID" value="CAJ1931571.1"/>
    <property type="molecule type" value="Genomic_DNA"/>
</dbReference>
<evidence type="ECO:0000256" key="1">
    <source>
        <dbReference type="SAM" id="SignalP"/>
    </source>
</evidence>
<organism evidence="2 3">
    <name type="scientific">Sphenostylis stenocarpa</name>
    <dbReference type="NCBI Taxonomy" id="92480"/>
    <lineage>
        <taxon>Eukaryota</taxon>
        <taxon>Viridiplantae</taxon>
        <taxon>Streptophyta</taxon>
        <taxon>Embryophyta</taxon>
        <taxon>Tracheophyta</taxon>
        <taxon>Spermatophyta</taxon>
        <taxon>Magnoliopsida</taxon>
        <taxon>eudicotyledons</taxon>
        <taxon>Gunneridae</taxon>
        <taxon>Pentapetalae</taxon>
        <taxon>rosids</taxon>
        <taxon>fabids</taxon>
        <taxon>Fabales</taxon>
        <taxon>Fabaceae</taxon>
        <taxon>Papilionoideae</taxon>
        <taxon>50 kb inversion clade</taxon>
        <taxon>NPAAA clade</taxon>
        <taxon>indigoferoid/millettioid clade</taxon>
        <taxon>Phaseoleae</taxon>
        <taxon>Sphenostylis</taxon>
    </lineage>
</organism>
<sequence>MAPSLKFSIFSACVLVLCVVVAAQYGDDGGSGYGSDMPNMNMGPSTQHSSSKEALLLFTSFAVNCPLGTS</sequence>
<dbReference type="AlphaFoldDB" id="A0AA86S338"/>
<proteinExistence type="predicted"/>
<feature type="chain" id="PRO_5041660399" evidence="1">
    <location>
        <begin position="24"/>
        <end position="70"/>
    </location>
</feature>
<dbReference type="Proteomes" id="UP001189624">
    <property type="component" value="Chromosome 2"/>
</dbReference>
<accession>A0AA86S338</accession>
<reference evidence="2" key="1">
    <citation type="submission" date="2023-10" db="EMBL/GenBank/DDBJ databases">
        <authorList>
            <person name="Domelevo Entfellner J.-B."/>
        </authorList>
    </citation>
    <scope>NUCLEOTIDE SEQUENCE</scope>
</reference>
<gene>
    <name evidence="2" type="ORF">AYBTSS11_LOCUS5329</name>
</gene>
<keyword evidence="1" id="KW-0732">Signal</keyword>
<protein>
    <submittedName>
        <fullName evidence="2">Uncharacterized protein</fullName>
    </submittedName>
</protein>
<dbReference type="Gramene" id="rna-AYBTSS11_LOCUS5329">
    <property type="protein sequence ID" value="CAJ1931571.1"/>
    <property type="gene ID" value="gene-AYBTSS11_LOCUS5329"/>
</dbReference>
<keyword evidence="3" id="KW-1185">Reference proteome</keyword>
<feature type="signal peptide" evidence="1">
    <location>
        <begin position="1"/>
        <end position="23"/>
    </location>
</feature>